<evidence type="ECO:0000256" key="1">
    <source>
        <dbReference type="SAM" id="MobiDB-lite"/>
    </source>
</evidence>
<dbReference type="EMBL" id="AYSA01000610">
    <property type="protein sequence ID" value="ESZ90557.1"/>
    <property type="molecule type" value="Genomic_DNA"/>
</dbReference>
<evidence type="ECO:0000313" key="2">
    <source>
        <dbReference type="EMBL" id="ESZ90557.1"/>
    </source>
</evidence>
<dbReference type="AlphaFoldDB" id="W9C181"/>
<feature type="region of interest" description="Disordered" evidence="1">
    <location>
        <begin position="53"/>
        <end position="91"/>
    </location>
</feature>
<dbReference type="HOGENOM" id="CLU_1338206_0_0_1"/>
<dbReference type="Proteomes" id="UP000019487">
    <property type="component" value="Unassembled WGS sequence"/>
</dbReference>
<proteinExistence type="predicted"/>
<comment type="caution">
    <text evidence="2">The sequence shown here is derived from an EMBL/GenBank/DDBJ whole genome shotgun (WGS) entry which is preliminary data.</text>
</comment>
<evidence type="ECO:0000313" key="3">
    <source>
        <dbReference type="Proteomes" id="UP000019487"/>
    </source>
</evidence>
<keyword evidence="3" id="KW-1185">Reference proteome</keyword>
<protein>
    <submittedName>
        <fullName evidence="2">Uncharacterized protein</fullName>
    </submittedName>
</protein>
<sequence>MQCSNFSTSPENKVRNDIALGRNKAEEMVFVGVAAEVILASYLSPSRVPTPKFGKRLRPRIHSTTPGREAPSPPAFQFIPTQDPQSQLPKSSPALKEISNEEHDLRTMSIIASCLSPSRVPTPEFGKWLSENLHLRVEKIGALHYGTDFGILRPERHTGRQTGSPPYLRCFFNSLCETKVKKLVSSVVIADDDAIAHTLAVYCHA</sequence>
<name>W9C181_SCLBF</name>
<feature type="compositionally biased region" description="Polar residues" evidence="1">
    <location>
        <begin position="79"/>
        <end position="90"/>
    </location>
</feature>
<reference evidence="2 3" key="1">
    <citation type="journal article" date="2014" name="Genome Announc.">
        <title>Draft genome sequence of Sclerotinia borealis, a psychrophilic plant pathogenic fungus.</title>
        <authorList>
            <person name="Mardanov A.V."/>
            <person name="Beletsky A.V."/>
            <person name="Kadnikov V.V."/>
            <person name="Ignatov A.N."/>
            <person name="Ravin N.V."/>
        </authorList>
    </citation>
    <scope>NUCLEOTIDE SEQUENCE [LARGE SCALE GENOMIC DNA]</scope>
    <source>
        <strain evidence="3">F-4157</strain>
    </source>
</reference>
<gene>
    <name evidence="2" type="ORF">SBOR_9064</name>
</gene>
<organism evidence="2 3">
    <name type="scientific">Sclerotinia borealis (strain F-4128)</name>
    <dbReference type="NCBI Taxonomy" id="1432307"/>
    <lineage>
        <taxon>Eukaryota</taxon>
        <taxon>Fungi</taxon>
        <taxon>Dikarya</taxon>
        <taxon>Ascomycota</taxon>
        <taxon>Pezizomycotina</taxon>
        <taxon>Leotiomycetes</taxon>
        <taxon>Helotiales</taxon>
        <taxon>Sclerotiniaceae</taxon>
        <taxon>Sclerotinia</taxon>
    </lineage>
</organism>
<accession>W9C181</accession>